<dbReference type="GO" id="GO:0007166">
    <property type="term" value="P:cell surface receptor signaling pathway"/>
    <property type="evidence" value="ECO:0007669"/>
    <property type="project" value="InterPro"/>
</dbReference>
<feature type="transmembrane region" description="Helical" evidence="11">
    <location>
        <begin position="293"/>
        <end position="315"/>
    </location>
</feature>
<evidence type="ECO:0000256" key="9">
    <source>
        <dbReference type="ARBA" id="ARBA00023180"/>
    </source>
</evidence>
<dbReference type="InterPro" id="IPR017981">
    <property type="entry name" value="GPCR_2-like_7TM"/>
</dbReference>
<dbReference type="Pfam" id="PF00002">
    <property type="entry name" value="7tm_2"/>
    <property type="match status" value="1"/>
</dbReference>
<evidence type="ECO:0000313" key="15">
    <source>
        <dbReference type="Proteomes" id="UP000242188"/>
    </source>
</evidence>
<dbReference type="InterPro" id="IPR017983">
    <property type="entry name" value="GPCR_2_secretin-like_CS"/>
</dbReference>
<evidence type="ECO:0000256" key="1">
    <source>
        <dbReference type="ARBA" id="ARBA00004651"/>
    </source>
</evidence>
<sequence>MEKSTGNLYPTNLKECLESQGEKIYKFPKPFFCNATWDTVLCWPPTLKGVTFKIACPEHLGVGPDKFAYKTCGNDGGWAGVHPGFKEYPDWEPGWTNYSECAGVIYETVTEYNDTLDVNVSEAAPISFGTLPLTYDGADILACVLLSMSIIFTMAAIGISCFSKGIQATRVRLYRNLFAAFLFHDMLDLVMNIGRILRSSDVINDVKPCVAIGVLVTLTSSAIFVWLLILGIYYLLTMKSVVIERRMYFVLCLLGWFVPTVITITWLSITVIYGKTYCWFGELFIATLQSSFWIIESTNMFFLALTWFFIIYFLCKYNDQETSRRHNENKELAVELGNIRSSAIKIVIILAFVTVAYLVYMAFAHNTSSEPLAYMFVLTVYSRGVLTPIFLCFFDENSHCWDGFYNVISTDNAEDSDGASTSSMSI</sequence>
<evidence type="ECO:0000256" key="11">
    <source>
        <dbReference type="SAM" id="Phobius"/>
    </source>
</evidence>
<dbReference type="PROSITE" id="PS00649">
    <property type="entry name" value="G_PROTEIN_RECEP_F2_1"/>
    <property type="match status" value="1"/>
</dbReference>
<evidence type="ECO:0000256" key="7">
    <source>
        <dbReference type="ARBA" id="ARBA00023136"/>
    </source>
</evidence>
<dbReference type="PROSITE" id="PS50227">
    <property type="entry name" value="G_PROTEIN_RECEP_F2_3"/>
    <property type="match status" value="1"/>
</dbReference>
<evidence type="ECO:0000313" key="14">
    <source>
        <dbReference type="EMBL" id="OWF50062.1"/>
    </source>
</evidence>
<feature type="transmembrane region" description="Helical" evidence="11">
    <location>
        <begin position="173"/>
        <end position="191"/>
    </location>
</feature>
<evidence type="ECO:0000256" key="6">
    <source>
        <dbReference type="ARBA" id="ARBA00023040"/>
    </source>
</evidence>
<evidence type="ECO:0000256" key="5">
    <source>
        <dbReference type="ARBA" id="ARBA00022989"/>
    </source>
</evidence>
<feature type="transmembrane region" description="Helical" evidence="11">
    <location>
        <begin position="372"/>
        <end position="394"/>
    </location>
</feature>
<comment type="similarity">
    <text evidence="2">Belongs to the G-protein coupled receptor 2 family.</text>
</comment>
<feature type="transmembrane region" description="Helical" evidence="11">
    <location>
        <begin position="248"/>
        <end position="273"/>
    </location>
</feature>
<dbReference type="EMBL" id="NEDP02002776">
    <property type="protein sequence ID" value="OWF50062.1"/>
    <property type="molecule type" value="Genomic_DNA"/>
</dbReference>
<feature type="transmembrane region" description="Helical" evidence="11">
    <location>
        <begin position="211"/>
        <end position="236"/>
    </location>
</feature>
<feature type="transmembrane region" description="Helical" evidence="11">
    <location>
        <begin position="346"/>
        <end position="366"/>
    </location>
</feature>
<name>A0A210QMU7_MIZYE</name>
<keyword evidence="6" id="KW-0297">G-protein coupled receptor</keyword>
<keyword evidence="9" id="KW-0325">Glycoprotein</keyword>
<dbReference type="Pfam" id="PF02793">
    <property type="entry name" value="HRM"/>
    <property type="match status" value="1"/>
</dbReference>
<dbReference type="Gene3D" id="1.20.1070.10">
    <property type="entry name" value="Rhodopsin 7-helix transmembrane proteins"/>
    <property type="match status" value="1"/>
</dbReference>
<proteinExistence type="inferred from homology"/>
<feature type="domain" description="G-protein coupled receptors family 2 profile 1" evidence="12">
    <location>
        <begin position="15"/>
        <end position="105"/>
    </location>
</feature>
<reference evidence="14 15" key="1">
    <citation type="journal article" date="2017" name="Nat. Ecol. Evol.">
        <title>Scallop genome provides insights into evolution of bilaterian karyotype and development.</title>
        <authorList>
            <person name="Wang S."/>
            <person name="Zhang J."/>
            <person name="Jiao W."/>
            <person name="Li J."/>
            <person name="Xun X."/>
            <person name="Sun Y."/>
            <person name="Guo X."/>
            <person name="Huan P."/>
            <person name="Dong B."/>
            <person name="Zhang L."/>
            <person name="Hu X."/>
            <person name="Sun X."/>
            <person name="Wang J."/>
            <person name="Zhao C."/>
            <person name="Wang Y."/>
            <person name="Wang D."/>
            <person name="Huang X."/>
            <person name="Wang R."/>
            <person name="Lv J."/>
            <person name="Li Y."/>
            <person name="Zhang Z."/>
            <person name="Liu B."/>
            <person name="Lu W."/>
            <person name="Hui Y."/>
            <person name="Liang J."/>
            <person name="Zhou Z."/>
            <person name="Hou R."/>
            <person name="Li X."/>
            <person name="Liu Y."/>
            <person name="Li H."/>
            <person name="Ning X."/>
            <person name="Lin Y."/>
            <person name="Zhao L."/>
            <person name="Xing Q."/>
            <person name="Dou J."/>
            <person name="Li Y."/>
            <person name="Mao J."/>
            <person name="Guo H."/>
            <person name="Dou H."/>
            <person name="Li T."/>
            <person name="Mu C."/>
            <person name="Jiang W."/>
            <person name="Fu Q."/>
            <person name="Fu X."/>
            <person name="Miao Y."/>
            <person name="Liu J."/>
            <person name="Yu Q."/>
            <person name="Li R."/>
            <person name="Liao H."/>
            <person name="Li X."/>
            <person name="Kong Y."/>
            <person name="Jiang Z."/>
            <person name="Chourrout D."/>
            <person name="Li R."/>
            <person name="Bao Z."/>
        </authorList>
    </citation>
    <scope>NUCLEOTIDE SEQUENCE [LARGE SCALE GENOMIC DNA]</scope>
    <source>
        <strain evidence="14 15">PY_sf001</strain>
    </source>
</reference>
<keyword evidence="15" id="KW-1185">Reference proteome</keyword>
<dbReference type="PANTHER" id="PTHR45620:SF17">
    <property type="entry name" value="PDF RECEPTOR"/>
    <property type="match status" value="1"/>
</dbReference>
<dbReference type="Proteomes" id="UP000242188">
    <property type="component" value="Unassembled WGS sequence"/>
</dbReference>
<evidence type="ECO:0000256" key="2">
    <source>
        <dbReference type="ARBA" id="ARBA00005314"/>
    </source>
</evidence>
<comment type="caution">
    <text evidence="14">The sequence shown here is derived from an EMBL/GenBank/DDBJ whole genome shotgun (WGS) entry which is preliminary data.</text>
</comment>
<dbReference type="SMART" id="SM00008">
    <property type="entry name" value="HormR"/>
    <property type="match status" value="1"/>
</dbReference>
<keyword evidence="3" id="KW-1003">Cell membrane</keyword>
<dbReference type="GO" id="GO:0005886">
    <property type="term" value="C:plasma membrane"/>
    <property type="evidence" value="ECO:0007669"/>
    <property type="project" value="UniProtKB-SubCell"/>
</dbReference>
<evidence type="ECO:0000259" key="13">
    <source>
        <dbReference type="PROSITE" id="PS50261"/>
    </source>
</evidence>
<dbReference type="Gene3D" id="4.10.1240.10">
    <property type="entry name" value="GPCR, family 2, extracellular hormone receptor domain"/>
    <property type="match status" value="1"/>
</dbReference>
<dbReference type="SUPFAM" id="SSF111418">
    <property type="entry name" value="Hormone receptor domain"/>
    <property type="match status" value="1"/>
</dbReference>
<evidence type="ECO:0000256" key="8">
    <source>
        <dbReference type="ARBA" id="ARBA00023170"/>
    </source>
</evidence>
<evidence type="ECO:0000256" key="4">
    <source>
        <dbReference type="ARBA" id="ARBA00022692"/>
    </source>
</evidence>
<dbReference type="InterPro" id="IPR001879">
    <property type="entry name" value="GPCR_2_extracellular_dom"/>
</dbReference>
<organism evidence="14 15">
    <name type="scientific">Mizuhopecten yessoensis</name>
    <name type="common">Japanese scallop</name>
    <name type="synonym">Patinopecten yessoensis</name>
    <dbReference type="NCBI Taxonomy" id="6573"/>
    <lineage>
        <taxon>Eukaryota</taxon>
        <taxon>Metazoa</taxon>
        <taxon>Spiralia</taxon>
        <taxon>Lophotrochozoa</taxon>
        <taxon>Mollusca</taxon>
        <taxon>Bivalvia</taxon>
        <taxon>Autobranchia</taxon>
        <taxon>Pteriomorphia</taxon>
        <taxon>Pectinida</taxon>
        <taxon>Pectinoidea</taxon>
        <taxon>Pectinidae</taxon>
        <taxon>Mizuhopecten</taxon>
    </lineage>
</organism>
<keyword evidence="5 11" id="KW-1133">Transmembrane helix</keyword>
<dbReference type="PROSITE" id="PS50261">
    <property type="entry name" value="G_PROTEIN_RECEP_F2_4"/>
    <property type="match status" value="1"/>
</dbReference>
<dbReference type="GO" id="GO:0008528">
    <property type="term" value="F:G protein-coupled peptide receptor activity"/>
    <property type="evidence" value="ECO:0007669"/>
    <property type="project" value="TreeGrafter"/>
</dbReference>
<dbReference type="AlphaFoldDB" id="A0A210QMU7"/>
<feature type="domain" description="G-protein coupled receptors family 2 profile 2" evidence="13">
    <location>
        <begin position="138"/>
        <end position="395"/>
    </location>
</feature>
<accession>A0A210QMU7</accession>
<protein>
    <submittedName>
        <fullName evidence="14">PDF receptor</fullName>
    </submittedName>
</protein>
<gene>
    <name evidence="14" type="ORF">KP79_PYT23484</name>
</gene>
<dbReference type="InterPro" id="IPR000832">
    <property type="entry name" value="GPCR_2_secretin-like"/>
</dbReference>
<feature type="transmembrane region" description="Helical" evidence="11">
    <location>
        <begin position="138"/>
        <end position="161"/>
    </location>
</feature>
<dbReference type="GO" id="GO:0007188">
    <property type="term" value="P:adenylate cyclase-modulating G protein-coupled receptor signaling pathway"/>
    <property type="evidence" value="ECO:0007669"/>
    <property type="project" value="TreeGrafter"/>
</dbReference>
<dbReference type="OrthoDB" id="5967113at2759"/>
<keyword evidence="10" id="KW-0807">Transducer</keyword>
<dbReference type="PRINTS" id="PR00249">
    <property type="entry name" value="GPCRSECRETIN"/>
</dbReference>
<keyword evidence="8 14" id="KW-0675">Receptor</keyword>
<dbReference type="InterPro" id="IPR036445">
    <property type="entry name" value="GPCR_2_extracell_dom_sf"/>
</dbReference>
<evidence type="ECO:0000259" key="12">
    <source>
        <dbReference type="PROSITE" id="PS50227"/>
    </source>
</evidence>
<evidence type="ECO:0000256" key="3">
    <source>
        <dbReference type="ARBA" id="ARBA00022475"/>
    </source>
</evidence>
<keyword evidence="4 11" id="KW-0812">Transmembrane</keyword>
<comment type="subcellular location">
    <subcellularLocation>
        <location evidence="1">Cell membrane</location>
        <topology evidence="1">Multi-pass membrane protein</topology>
    </subcellularLocation>
</comment>
<evidence type="ECO:0000256" key="10">
    <source>
        <dbReference type="ARBA" id="ARBA00023224"/>
    </source>
</evidence>
<dbReference type="PANTHER" id="PTHR45620">
    <property type="entry name" value="PDF RECEPTOR-LIKE PROTEIN-RELATED"/>
    <property type="match status" value="1"/>
</dbReference>
<keyword evidence="7 11" id="KW-0472">Membrane</keyword>
<dbReference type="InterPro" id="IPR050332">
    <property type="entry name" value="GPCR_2"/>
</dbReference>